<dbReference type="Pfam" id="PF04402">
    <property type="entry name" value="SIMPL"/>
    <property type="match status" value="1"/>
</dbReference>
<feature type="signal peptide" evidence="1">
    <location>
        <begin position="1"/>
        <end position="22"/>
    </location>
</feature>
<dbReference type="KEGG" id="kvl:KVU_0362"/>
<keyword evidence="3" id="KW-1185">Reference proteome</keyword>
<name>F9Y9U9_KETVW</name>
<evidence type="ECO:0000256" key="1">
    <source>
        <dbReference type="SAM" id="SignalP"/>
    </source>
</evidence>
<keyword evidence="1" id="KW-0732">Signal</keyword>
<dbReference type="GO" id="GO:0006974">
    <property type="term" value="P:DNA damage response"/>
    <property type="evidence" value="ECO:0007669"/>
    <property type="project" value="TreeGrafter"/>
</dbReference>
<evidence type="ECO:0000313" key="2">
    <source>
        <dbReference type="EMBL" id="AEM40201.1"/>
    </source>
</evidence>
<evidence type="ECO:0000313" key="3">
    <source>
        <dbReference type="Proteomes" id="UP000000692"/>
    </source>
</evidence>
<dbReference type="eggNOG" id="COG2968">
    <property type="taxonomic scope" value="Bacteria"/>
</dbReference>
<dbReference type="PANTHER" id="PTHR34387:SF1">
    <property type="entry name" value="PERIPLASMIC IMMUNOGENIC PROTEIN"/>
    <property type="match status" value="1"/>
</dbReference>
<dbReference type="InterPro" id="IPR007497">
    <property type="entry name" value="SIMPL/DUF541"/>
</dbReference>
<dbReference type="RefSeq" id="WP_013383630.1">
    <property type="nucleotide sequence ID" value="NC_017384.1"/>
</dbReference>
<dbReference type="InterPro" id="IPR010916">
    <property type="entry name" value="TonB_box_CS"/>
</dbReference>
<feature type="chain" id="PRO_5003391454" evidence="1">
    <location>
        <begin position="23"/>
        <end position="229"/>
    </location>
</feature>
<reference evidence="2 3" key="1">
    <citation type="journal article" date="2011" name="J. Bacteriol.">
        <title>Complete genome sequence of the industrial strain Ketogulonicigenium vulgare WSH-001.</title>
        <authorList>
            <person name="Liu L."/>
            <person name="Li Y."/>
            <person name="Zhang J."/>
            <person name="Zhou Z."/>
            <person name="Liu J."/>
            <person name="Li X."/>
            <person name="Zhou J."/>
            <person name="Du G."/>
            <person name="Wang L."/>
            <person name="Chen J."/>
        </authorList>
    </citation>
    <scope>NUCLEOTIDE SEQUENCE [LARGE SCALE GENOMIC DNA]</scope>
    <source>
        <strain evidence="2 3">WSH-001</strain>
    </source>
</reference>
<dbReference type="PANTHER" id="PTHR34387">
    <property type="entry name" value="SLR1258 PROTEIN"/>
    <property type="match status" value="1"/>
</dbReference>
<organism evidence="2 3">
    <name type="scientific">Ketogulonicigenium vulgare (strain WSH-001)</name>
    <dbReference type="NCBI Taxonomy" id="759362"/>
    <lineage>
        <taxon>Bacteria</taxon>
        <taxon>Pseudomonadati</taxon>
        <taxon>Pseudomonadota</taxon>
        <taxon>Alphaproteobacteria</taxon>
        <taxon>Rhodobacterales</taxon>
        <taxon>Roseobacteraceae</taxon>
        <taxon>Ketogulonicigenium</taxon>
    </lineage>
</organism>
<dbReference type="HOGENOM" id="CLU_080344_4_0_5"/>
<gene>
    <name evidence="2" type="ordered locus">KVU_0362</name>
</gene>
<dbReference type="EMBL" id="CP002018">
    <property type="protein sequence ID" value="AEM40201.1"/>
    <property type="molecule type" value="Genomic_DNA"/>
</dbReference>
<dbReference type="AlphaFoldDB" id="F9Y9U9"/>
<accession>F9Y9U9</accession>
<dbReference type="PROSITE" id="PS00430">
    <property type="entry name" value="TONB_DEPENDENT_REC_1"/>
    <property type="match status" value="1"/>
</dbReference>
<dbReference type="InterPro" id="IPR052022">
    <property type="entry name" value="26kDa_periplasmic_antigen"/>
</dbReference>
<dbReference type="Gene3D" id="3.30.110.170">
    <property type="entry name" value="Protein of unknown function (DUF541), domain 1"/>
    <property type="match status" value="1"/>
</dbReference>
<proteinExistence type="predicted"/>
<sequence>MNHSISALATAAVLAIAAPAFADETMTVTGTGQVMLAPDMAHVSVGVSFDADTAAEAMAGMSTDLSAVMARVEAAGIQARDVQTSSIELNPRYDYPENSAPVLVGFTAASNLQLRVRDLDALGSVLDATVSDGANRVSGISFDVQDPAAAMNDARRAAVADAVAKANLFADAAGVRLGDLQNLTEQYAPVRPMPIAEGRMMAMAADSVPVAGGELTLSTSVTLVYEIKQ</sequence>
<dbReference type="OrthoDB" id="9813144at2"/>
<protein>
    <submittedName>
        <fullName evidence="2">Outer membrane protein, 28 kDa</fullName>
    </submittedName>
</protein>
<dbReference type="Proteomes" id="UP000000692">
    <property type="component" value="Chromosome"/>
</dbReference>
<dbReference type="Gene3D" id="3.30.70.2970">
    <property type="entry name" value="Protein of unknown function (DUF541), domain 2"/>
    <property type="match status" value="1"/>
</dbReference>